<protein>
    <submittedName>
        <fullName evidence="2">Uncharacterized protein</fullName>
    </submittedName>
</protein>
<accession>A0A6A6BAT9</accession>
<reference evidence="2" key="1">
    <citation type="journal article" date="2020" name="Stud. Mycol.">
        <title>101 Dothideomycetes genomes: a test case for predicting lifestyles and emergence of pathogens.</title>
        <authorList>
            <person name="Haridas S."/>
            <person name="Albert R."/>
            <person name="Binder M."/>
            <person name="Bloem J."/>
            <person name="Labutti K."/>
            <person name="Salamov A."/>
            <person name="Andreopoulos B."/>
            <person name="Baker S."/>
            <person name="Barry K."/>
            <person name="Bills G."/>
            <person name="Bluhm B."/>
            <person name="Cannon C."/>
            <person name="Castanera R."/>
            <person name="Culley D."/>
            <person name="Daum C."/>
            <person name="Ezra D."/>
            <person name="Gonzalez J."/>
            <person name="Henrissat B."/>
            <person name="Kuo A."/>
            <person name="Liang C."/>
            <person name="Lipzen A."/>
            <person name="Lutzoni F."/>
            <person name="Magnuson J."/>
            <person name="Mondo S."/>
            <person name="Nolan M."/>
            <person name="Ohm R."/>
            <person name="Pangilinan J."/>
            <person name="Park H.-J."/>
            <person name="Ramirez L."/>
            <person name="Alfaro M."/>
            <person name="Sun H."/>
            <person name="Tritt A."/>
            <person name="Yoshinaga Y."/>
            <person name="Zwiers L.-H."/>
            <person name="Turgeon B."/>
            <person name="Goodwin S."/>
            <person name="Spatafora J."/>
            <person name="Crous P."/>
            <person name="Grigoriev I."/>
        </authorList>
    </citation>
    <scope>NUCLEOTIDE SEQUENCE</scope>
    <source>
        <strain evidence="2">CBS 121167</strain>
    </source>
</reference>
<proteinExistence type="predicted"/>
<feature type="region of interest" description="Disordered" evidence="1">
    <location>
        <begin position="1"/>
        <end position="22"/>
    </location>
</feature>
<evidence type="ECO:0000313" key="3">
    <source>
        <dbReference type="Proteomes" id="UP000799438"/>
    </source>
</evidence>
<organism evidence="2 3">
    <name type="scientific">Aplosporella prunicola CBS 121167</name>
    <dbReference type="NCBI Taxonomy" id="1176127"/>
    <lineage>
        <taxon>Eukaryota</taxon>
        <taxon>Fungi</taxon>
        <taxon>Dikarya</taxon>
        <taxon>Ascomycota</taxon>
        <taxon>Pezizomycotina</taxon>
        <taxon>Dothideomycetes</taxon>
        <taxon>Dothideomycetes incertae sedis</taxon>
        <taxon>Botryosphaeriales</taxon>
        <taxon>Aplosporellaceae</taxon>
        <taxon>Aplosporella</taxon>
    </lineage>
</organism>
<dbReference type="GeneID" id="54298320"/>
<name>A0A6A6BAT9_9PEZI</name>
<feature type="compositionally biased region" description="Polar residues" evidence="1">
    <location>
        <begin position="1"/>
        <end position="10"/>
    </location>
</feature>
<dbReference type="RefSeq" id="XP_033395740.1">
    <property type="nucleotide sequence ID" value="XM_033540824.1"/>
</dbReference>
<keyword evidence="3" id="KW-1185">Reference proteome</keyword>
<evidence type="ECO:0000313" key="2">
    <source>
        <dbReference type="EMBL" id="KAF2140027.1"/>
    </source>
</evidence>
<gene>
    <name evidence="2" type="ORF">K452DRAFT_289423</name>
</gene>
<evidence type="ECO:0000256" key="1">
    <source>
        <dbReference type="SAM" id="MobiDB-lite"/>
    </source>
</evidence>
<sequence>MSGQSFNPPGQNGGPASASANTSVAVNIPQEYRNIVNEAMMPPPETYSTGKRTRLWMSRRWPRHFKSRNGKMLVASPLRKLSADAFGVSQTFWDWLTGARDNLPRSDDPYYVSTSVVLPTRDDVPQKFQDIVQTLLRPPIEAYVDGRLLSRKWFYEMWPEYFRATHSHILISTSPLADLGWTKLGIPKPYWDWITGKTTELYWTWDEDIDTPGANCDEPYFELHGGVRKPCVDSHLGLDGKQQAHHICESCMDSEPLAMSRNIIDMLDTGFLIPECQDCAASSLSLLQPGFNGCTCDIEVRCFSHRQKYLKHLNEYGAQCVAQAIWGPSHDNPVLQVQYCRCGAPPAIDPQAYFCVVCEHHVVLPDRGMFWSTTPRQAFLGNMAAKRIA</sequence>
<dbReference type="EMBL" id="ML995491">
    <property type="protein sequence ID" value="KAF2140027.1"/>
    <property type="molecule type" value="Genomic_DNA"/>
</dbReference>
<dbReference type="AlphaFoldDB" id="A0A6A6BAT9"/>
<dbReference type="Proteomes" id="UP000799438">
    <property type="component" value="Unassembled WGS sequence"/>
</dbReference>